<dbReference type="AlphaFoldDB" id="J1I5Q8"/>
<dbReference type="RefSeq" id="WP_002659398.1">
    <property type="nucleotide sequence ID" value="NZ_JH719942.1"/>
</dbReference>
<feature type="coiled-coil region" evidence="1">
    <location>
        <begin position="156"/>
        <end position="183"/>
    </location>
</feature>
<accession>J1I5Q8</accession>
<dbReference type="EMBL" id="JH719942">
    <property type="protein sequence ID" value="EJF53718.1"/>
    <property type="molecule type" value="Genomic_DNA"/>
</dbReference>
<protein>
    <submittedName>
        <fullName evidence="3">Uncharacterized protein</fullName>
    </submittedName>
</protein>
<reference evidence="4" key="1">
    <citation type="journal article" date="2012" name="Stand. Genomic Sci.">
        <title>Permanent draft genome sequence of the gliding predator Saprospira grandis strain Sa g1 (= HR1).</title>
        <authorList>
            <person name="Mavromatis K."/>
            <person name="Chertkov O."/>
            <person name="Lapidus A."/>
            <person name="Nolan M."/>
            <person name="Lucas S."/>
            <person name="Tice H."/>
            <person name="Del Rio T.G."/>
            <person name="Cheng J.F."/>
            <person name="Han C."/>
            <person name="Tapia R."/>
            <person name="Bruce D."/>
            <person name="Goodwin L.A."/>
            <person name="Pitluck S."/>
            <person name="Huntemann M."/>
            <person name="Liolios K."/>
            <person name="Pagani I."/>
            <person name="Ivanova N."/>
            <person name="Mikhailova N."/>
            <person name="Pati A."/>
            <person name="Chen A."/>
            <person name="Palaniappan K."/>
            <person name="Land M."/>
            <person name="Brambilla E.M."/>
            <person name="Rohde M."/>
            <person name="Spring S."/>
            <person name="Goker M."/>
            <person name="Detter J.C."/>
            <person name="Bristow J."/>
            <person name="Eisen J.A."/>
            <person name="Markowitz V."/>
            <person name="Hugenholtz P."/>
            <person name="Kyrpides N.C."/>
            <person name="Klenk H.P."/>
            <person name="Woyke T."/>
        </authorList>
    </citation>
    <scope>NUCLEOTIDE SEQUENCE [LARGE SCALE GENOMIC DNA]</scope>
    <source>
        <strain evidence="4">DSM 2844</strain>
    </source>
</reference>
<sequence length="183" mass="21042">MAKRNKKSFSTDLESLFEHTLYEDNAQDNPSVLTVEKEEKSSPKSKKKTGKKRKSSRKSFADNLESFFKESIESSFGKEGTSVAEVKRGVVQNKDGEKAVGIELLLRRTTPESPEDQETNGSRKAKQKTRRLTVVLNSSKIDQFKTIARQEKKPMRQILDKLIEAYIREQEELLEEEEKKSKK</sequence>
<proteinExistence type="predicted"/>
<dbReference type="SUPFAM" id="SSF47598">
    <property type="entry name" value="Ribbon-helix-helix"/>
    <property type="match status" value="1"/>
</dbReference>
<evidence type="ECO:0000256" key="2">
    <source>
        <dbReference type="SAM" id="MobiDB-lite"/>
    </source>
</evidence>
<keyword evidence="1" id="KW-0175">Coiled coil</keyword>
<organism evidence="3 4">
    <name type="scientific">Saprospira grandis DSM 2844</name>
    <dbReference type="NCBI Taxonomy" id="694433"/>
    <lineage>
        <taxon>Bacteria</taxon>
        <taxon>Pseudomonadati</taxon>
        <taxon>Bacteroidota</taxon>
        <taxon>Saprospiria</taxon>
        <taxon>Saprospirales</taxon>
        <taxon>Saprospiraceae</taxon>
        <taxon>Saprospira</taxon>
    </lineage>
</organism>
<dbReference type="HOGENOM" id="CLU_1481016_0_0_10"/>
<dbReference type="Gene3D" id="1.10.1220.10">
    <property type="entry name" value="Met repressor-like"/>
    <property type="match status" value="1"/>
</dbReference>
<dbReference type="GO" id="GO:0006355">
    <property type="term" value="P:regulation of DNA-templated transcription"/>
    <property type="evidence" value="ECO:0007669"/>
    <property type="project" value="InterPro"/>
</dbReference>
<name>J1I5Q8_9BACT</name>
<feature type="region of interest" description="Disordered" evidence="2">
    <location>
        <begin position="102"/>
        <end position="130"/>
    </location>
</feature>
<evidence type="ECO:0000313" key="3">
    <source>
        <dbReference type="EMBL" id="EJF53718.1"/>
    </source>
</evidence>
<dbReference type="Proteomes" id="UP000005113">
    <property type="component" value="Unassembled WGS sequence"/>
</dbReference>
<dbReference type="InterPro" id="IPR013321">
    <property type="entry name" value="Arc_rbn_hlx_hlx"/>
</dbReference>
<evidence type="ECO:0000256" key="1">
    <source>
        <dbReference type="SAM" id="Coils"/>
    </source>
</evidence>
<dbReference type="InterPro" id="IPR010985">
    <property type="entry name" value="Ribbon_hlx_hlx"/>
</dbReference>
<evidence type="ECO:0000313" key="4">
    <source>
        <dbReference type="Proteomes" id="UP000005113"/>
    </source>
</evidence>
<gene>
    <name evidence="3" type="ORF">SapgrDRAFT_2030</name>
</gene>
<feature type="compositionally biased region" description="Basic residues" evidence="2">
    <location>
        <begin position="43"/>
        <end position="57"/>
    </location>
</feature>
<feature type="region of interest" description="Disordered" evidence="2">
    <location>
        <begin position="19"/>
        <end position="59"/>
    </location>
</feature>
<dbReference type="OrthoDB" id="9833045at2"/>